<dbReference type="EMBL" id="JAFREM010000019">
    <property type="protein sequence ID" value="MBO1307105.1"/>
    <property type="molecule type" value="Genomic_DNA"/>
</dbReference>
<organism evidence="4 5">
    <name type="scientific">Candidatus Enterococcus moelleringii</name>
    <dbReference type="NCBI Taxonomy" id="2815325"/>
    <lineage>
        <taxon>Bacteria</taxon>
        <taxon>Bacillati</taxon>
        <taxon>Bacillota</taxon>
        <taxon>Bacilli</taxon>
        <taxon>Lactobacillales</taxon>
        <taxon>Enterococcaceae</taxon>
        <taxon>Enterococcus</taxon>
    </lineage>
</organism>
<dbReference type="InterPro" id="IPR036079">
    <property type="entry name" value="ATPase_csu/dsu_sf"/>
</dbReference>
<keyword evidence="2" id="KW-0813">Transport</keyword>
<dbReference type="Proteomes" id="UP000664601">
    <property type="component" value="Unassembled WGS sequence"/>
</dbReference>
<comment type="similarity">
    <text evidence="1">Belongs to the V-ATPase V0D/AC39 subunit family.</text>
</comment>
<dbReference type="Gene3D" id="1.10.132.50">
    <property type="entry name" value="ATP synthase (C/AC39) subunit, domain 3"/>
    <property type="match status" value="1"/>
</dbReference>
<evidence type="ECO:0000256" key="1">
    <source>
        <dbReference type="ARBA" id="ARBA00006709"/>
    </source>
</evidence>
<gene>
    <name evidence="4" type="ORF">JZO70_13090</name>
</gene>
<accession>A0ABS3LBU3</accession>
<dbReference type="PANTHER" id="PTHR38682">
    <property type="entry name" value="V-TYPE ATP SYNTHASE SUBUNIT C"/>
    <property type="match status" value="1"/>
</dbReference>
<name>A0ABS3LBU3_9ENTE</name>
<dbReference type="PANTHER" id="PTHR38682:SF1">
    <property type="entry name" value="V-TYPE ATP SYNTHASE SUBUNIT C"/>
    <property type="match status" value="1"/>
</dbReference>
<dbReference type="RefSeq" id="WP_207674035.1">
    <property type="nucleotide sequence ID" value="NZ_JAFREM010000019.1"/>
</dbReference>
<reference evidence="4 5" key="1">
    <citation type="submission" date="2021-03" db="EMBL/GenBank/DDBJ databases">
        <title>Enterococcal diversity collection.</title>
        <authorList>
            <person name="Gilmore M.S."/>
            <person name="Schwartzman J."/>
            <person name="Van Tyne D."/>
            <person name="Martin M."/>
            <person name="Earl A.M."/>
            <person name="Manson A.L."/>
            <person name="Straub T."/>
            <person name="Salamzade R."/>
            <person name="Saavedra J."/>
            <person name="Lebreton F."/>
            <person name="Prichula J."/>
            <person name="Schaufler K."/>
            <person name="Gaca A."/>
            <person name="Sgardioli B."/>
            <person name="Wagenaar J."/>
            <person name="Strong T."/>
        </authorList>
    </citation>
    <scope>NUCLEOTIDE SEQUENCE [LARGE SCALE GENOMIC DNA]</scope>
    <source>
        <strain evidence="4 5">669A</strain>
    </source>
</reference>
<protein>
    <submittedName>
        <fullName evidence="4">V-type ATPase subunit</fullName>
    </submittedName>
</protein>
<comment type="caution">
    <text evidence="4">The sequence shown here is derived from an EMBL/GenBank/DDBJ whole genome shotgun (WGS) entry which is preliminary data.</text>
</comment>
<dbReference type="InterPro" id="IPR002843">
    <property type="entry name" value="ATPase_V0-cplx_csu/dsu"/>
</dbReference>
<dbReference type="InterPro" id="IPR050873">
    <property type="entry name" value="V-ATPase_V0D/AC39_subunit"/>
</dbReference>
<proteinExistence type="inferred from homology"/>
<dbReference type="InterPro" id="IPR035067">
    <property type="entry name" value="V-type_ATPase_csu/dsu"/>
</dbReference>
<keyword evidence="5" id="KW-1185">Reference proteome</keyword>
<dbReference type="Gene3D" id="1.20.1690.10">
    <property type="entry name" value="V-type ATP synthase subunit C domain"/>
    <property type="match status" value="2"/>
</dbReference>
<evidence type="ECO:0000256" key="3">
    <source>
        <dbReference type="ARBA" id="ARBA00023065"/>
    </source>
</evidence>
<dbReference type="SUPFAM" id="SSF103486">
    <property type="entry name" value="V-type ATP synthase subunit C"/>
    <property type="match status" value="1"/>
</dbReference>
<evidence type="ECO:0000256" key="2">
    <source>
        <dbReference type="ARBA" id="ARBA00022448"/>
    </source>
</evidence>
<evidence type="ECO:0000313" key="5">
    <source>
        <dbReference type="Proteomes" id="UP000664601"/>
    </source>
</evidence>
<evidence type="ECO:0000313" key="4">
    <source>
        <dbReference type="EMBL" id="MBO1307105.1"/>
    </source>
</evidence>
<dbReference type="InterPro" id="IPR044911">
    <property type="entry name" value="V-type_ATPase_csu/dsu_dom_3"/>
</dbReference>
<dbReference type="Pfam" id="PF01992">
    <property type="entry name" value="vATP-synt_AC39"/>
    <property type="match status" value="1"/>
</dbReference>
<keyword evidence="3" id="KW-0406">Ion transport</keyword>
<sequence length="331" mass="38298">MKLSGYHVLNPLIRAKELELLRSDFFEKLLEAADIEEVGELLKSTNYGSLIQPGFEHTFNKAMDKEQANLFDWLVEIAPEKEVVWVYTMRFTFHNLKVLTKGEKLEQDLDHLFVPDGFYSIQQLKEVIRSGESEQLPTEIVASVQEVLAYLQESAILQGIDVIYDRHFLQTQRAVGERLEYPELLSEITHFIDLTNIILLVRGLYQKRSHGFMHSVLSDAGDIPKEELLEFVGGELPAFKEFLRNSVYRDELSAILQEEILDPAALERFKDNYLTDLYQTAQTQAFGPLPLLAFMNAKEVERKNLQLIVTAKRSEIAKERIRERMRNAYDL</sequence>